<dbReference type="PANTHER" id="PTHR43884:SF12">
    <property type="entry name" value="ISOVALERYL-COA DEHYDROGENASE, MITOCHONDRIAL-RELATED"/>
    <property type="match status" value="1"/>
</dbReference>
<dbReference type="InterPro" id="IPR009075">
    <property type="entry name" value="AcylCo_DH/oxidase_C"/>
</dbReference>
<comment type="similarity">
    <text evidence="2 6">Belongs to the acyl-CoA dehydrogenase family.</text>
</comment>
<feature type="domain" description="Acyl-CoA dehydrogenase/oxidase N-terminal" evidence="9">
    <location>
        <begin position="33"/>
        <end position="146"/>
    </location>
</feature>
<evidence type="ECO:0000259" key="8">
    <source>
        <dbReference type="Pfam" id="PF02770"/>
    </source>
</evidence>
<evidence type="ECO:0000256" key="3">
    <source>
        <dbReference type="ARBA" id="ARBA00022630"/>
    </source>
</evidence>
<evidence type="ECO:0000259" key="7">
    <source>
        <dbReference type="Pfam" id="PF00441"/>
    </source>
</evidence>
<feature type="domain" description="Acyl-CoA dehydrogenase-like C-terminal" evidence="10">
    <location>
        <begin position="472"/>
        <end position="575"/>
    </location>
</feature>
<dbReference type="KEGG" id="fbm:MQE35_00645"/>
<evidence type="ECO:0000256" key="2">
    <source>
        <dbReference type="ARBA" id="ARBA00009347"/>
    </source>
</evidence>
<keyword evidence="12" id="KW-1185">Reference proteome</keyword>
<dbReference type="InterPro" id="IPR046373">
    <property type="entry name" value="Acyl-CoA_Oxase/DH_mid-dom_sf"/>
</dbReference>
<dbReference type="Gene3D" id="2.40.110.10">
    <property type="entry name" value="Butyryl-CoA Dehydrogenase, subunit A, domain 2"/>
    <property type="match status" value="1"/>
</dbReference>
<dbReference type="Proteomes" id="UP000831290">
    <property type="component" value="Chromosome"/>
</dbReference>
<dbReference type="InterPro" id="IPR006089">
    <property type="entry name" value="Acyl-CoA_DH_CS"/>
</dbReference>
<dbReference type="Gene3D" id="1.10.540.10">
    <property type="entry name" value="Acyl-CoA dehydrogenase/oxidase, N-terminal domain"/>
    <property type="match status" value="1"/>
</dbReference>
<dbReference type="FunFam" id="2.40.110.10:FF:000006">
    <property type="entry name" value="very long-chain specific acyl-CoA dehydrogenase, mitochondrial"/>
    <property type="match status" value="1"/>
</dbReference>
<dbReference type="InterPro" id="IPR036250">
    <property type="entry name" value="AcylCo_DH-like_C"/>
</dbReference>
<evidence type="ECO:0000256" key="5">
    <source>
        <dbReference type="ARBA" id="ARBA00023002"/>
    </source>
</evidence>
<dbReference type="InterPro" id="IPR049426">
    <property type="entry name" value="Acyl-CoA-dh-like_C"/>
</dbReference>
<evidence type="ECO:0000313" key="12">
    <source>
        <dbReference type="Proteomes" id="UP000831290"/>
    </source>
</evidence>
<reference evidence="11" key="1">
    <citation type="submission" date="2022-03" db="EMBL/GenBank/DDBJ databases">
        <title>Description of Abyssus ytuae gen. nov., sp. nov., a novel member of the family Flavobacteriaceae isolated from the sediment of Mariana Trench.</title>
        <authorList>
            <person name="Zhang J."/>
            <person name="Xu X."/>
        </authorList>
    </citation>
    <scope>NUCLEOTIDE SEQUENCE</scope>
    <source>
        <strain evidence="11">MT3330</strain>
    </source>
</reference>
<dbReference type="RefSeq" id="WP_255843575.1">
    <property type="nucleotide sequence ID" value="NZ_CP094358.1"/>
</dbReference>
<dbReference type="FunFam" id="1.10.540.10:FF:000001">
    <property type="entry name" value="Very long-chain-specific acyl-CoA dehydrogenase, mitochondrial"/>
    <property type="match status" value="1"/>
</dbReference>
<dbReference type="InterPro" id="IPR037069">
    <property type="entry name" value="AcylCoA_DH/ox_N_sf"/>
</dbReference>
<name>A0A9E6ZW01_9FLAO</name>
<evidence type="ECO:0000256" key="4">
    <source>
        <dbReference type="ARBA" id="ARBA00022827"/>
    </source>
</evidence>
<dbReference type="Pfam" id="PF02771">
    <property type="entry name" value="Acyl-CoA_dh_N"/>
    <property type="match status" value="1"/>
</dbReference>
<dbReference type="PROSITE" id="PS00072">
    <property type="entry name" value="ACYL_COA_DH_1"/>
    <property type="match status" value="1"/>
</dbReference>
<dbReference type="Gene3D" id="1.20.140.10">
    <property type="entry name" value="Butyryl-CoA Dehydrogenase, subunit A, domain 3"/>
    <property type="match status" value="2"/>
</dbReference>
<organism evidence="11 12">
    <name type="scientific">Abyssalbus ytuae</name>
    <dbReference type="NCBI Taxonomy" id="2926907"/>
    <lineage>
        <taxon>Bacteria</taxon>
        <taxon>Pseudomonadati</taxon>
        <taxon>Bacteroidota</taxon>
        <taxon>Flavobacteriia</taxon>
        <taxon>Flavobacteriales</taxon>
        <taxon>Flavobacteriaceae</taxon>
        <taxon>Abyssalbus</taxon>
    </lineage>
</organism>
<dbReference type="Pfam" id="PF02770">
    <property type="entry name" value="Acyl-CoA_dh_M"/>
    <property type="match status" value="1"/>
</dbReference>
<dbReference type="PANTHER" id="PTHR43884">
    <property type="entry name" value="ACYL-COA DEHYDROGENASE"/>
    <property type="match status" value="1"/>
</dbReference>
<keyword evidence="4 6" id="KW-0274">FAD</keyword>
<dbReference type="EMBL" id="CP094358">
    <property type="protein sequence ID" value="UOB17821.1"/>
    <property type="molecule type" value="Genomic_DNA"/>
</dbReference>
<evidence type="ECO:0000313" key="11">
    <source>
        <dbReference type="EMBL" id="UOB17821.1"/>
    </source>
</evidence>
<dbReference type="Pfam" id="PF00441">
    <property type="entry name" value="Acyl-CoA_dh_1"/>
    <property type="match status" value="1"/>
</dbReference>
<proteinExistence type="inferred from homology"/>
<dbReference type="InterPro" id="IPR006091">
    <property type="entry name" value="Acyl-CoA_Oxase/DH_mid-dom"/>
</dbReference>
<evidence type="ECO:0000259" key="9">
    <source>
        <dbReference type="Pfam" id="PF02771"/>
    </source>
</evidence>
<dbReference type="AlphaFoldDB" id="A0A9E6ZW01"/>
<dbReference type="Pfam" id="PF21263">
    <property type="entry name" value="Acyl-CoA-dh_C"/>
    <property type="match status" value="1"/>
</dbReference>
<protein>
    <submittedName>
        <fullName evidence="11">Acyl-CoA dehydrogenase family protein</fullName>
    </submittedName>
</protein>
<dbReference type="InterPro" id="IPR009100">
    <property type="entry name" value="AcylCoA_DH/oxidase_NM_dom_sf"/>
</dbReference>
<evidence type="ECO:0000256" key="6">
    <source>
        <dbReference type="RuleBase" id="RU362125"/>
    </source>
</evidence>
<dbReference type="SUPFAM" id="SSF47203">
    <property type="entry name" value="Acyl-CoA dehydrogenase C-terminal domain-like"/>
    <property type="match status" value="1"/>
</dbReference>
<dbReference type="GO" id="GO:0003995">
    <property type="term" value="F:acyl-CoA dehydrogenase activity"/>
    <property type="evidence" value="ECO:0007669"/>
    <property type="project" value="InterPro"/>
</dbReference>
<comment type="cofactor">
    <cofactor evidence="1 6">
        <name>FAD</name>
        <dbReference type="ChEBI" id="CHEBI:57692"/>
    </cofactor>
</comment>
<keyword evidence="5 6" id="KW-0560">Oxidoreductase</keyword>
<evidence type="ECO:0000256" key="1">
    <source>
        <dbReference type="ARBA" id="ARBA00001974"/>
    </source>
</evidence>
<evidence type="ECO:0000259" key="10">
    <source>
        <dbReference type="Pfam" id="PF21263"/>
    </source>
</evidence>
<sequence>MSTETVNKDILRGGQFLVKETKCEDIFTPEDFSEEQIMMKDAVTEFVDRELWPNKARFEKKDYAFTEEMMRKAAEMGFTGVAVPAEYEGLGMGFVSTMLVCDYISGTSGSFSTAYGAHTGIGTMPIVLYGTEEQKKKYVPKLATGEWFGAYCLTEPGAGSDANSGKTKAVLTEDGKHYLISGQKMWISNAGFANLFIVFARIEDDKNLTGFIVEYDKSNPNGISFGEEEHKLGIHSSSTRQVFFNETKVPVENMLSERGNGFKIALNVLNIGRIKLAAACLDAQRRTITEAVKYANERIQFKTPIVNFGAIKAKLANMATNAYVDEAASYRAAKNIEDRIAIRMAEGNSHQEAELKGVEEYAIECSILKVAVSEDVQITTDEGIQIFGGMGFSADTPMESAWRDARIARIYEGTNEINRLLSVGMLVKKAMKGHVDLLGPAMAVKDELMGIPSFDIPDYSELFAEEKEMIAKLKKVFLMVAGAAVQKYGPDLEQHQQLLLCAADILIEIYMAESAILRTEKLAKKEGEENIKPQISMAKLYLYNAVDVVNTKGKEGIASFTEGDEQRMMLMGLKRFTKYNNMPNVVELRNTIADKLSAENKYCF</sequence>
<feature type="domain" description="Acyl-CoA oxidase/dehydrogenase middle" evidence="8">
    <location>
        <begin position="150"/>
        <end position="245"/>
    </location>
</feature>
<gene>
    <name evidence="11" type="ORF">MQE35_00645</name>
</gene>
<dbReference type="InterPro" id="IPR013786">
    <property type="entry name" value="AcylCoA_DH/ox_N"/>
</dbReference>
<accession>A0A9E6ZW01</accession>
<keyword evidence="3 6" id="KW-0285">Flavoprotein</keyword>
<dbReference type="SUPFAM" id="SSF56645">
    <property type="entry name" value="Acyl-CoA dehydrogenase NM domain-like"/>
    <property type="match status" value="1"/>
</dbReference>
<dbReference type="GO" id="GO:0050660">
    <property type="term" value="F:flavin adenine dinucleotide binding"/>
    <property type="evidence" value="ECO:0007669"/>
    <property type="project" value="InterPro"/>
</dbReference>
<feature type="domain" description="Acyl-CoA dehydrogenase/oxidase C-terminal" evidence="7">
    <location>
        <begin position="259"/>
        <end position="420"/>
    </location>
</feature>